<gene>
    <name evidence="2" type="ORF">GURKE_05210</name>
</gene>
<name>A0A9E7N2G0_9CAUD</name>
<proteinExistence type="predicted"/>
<dbReference type="EMBL" id="ON529850">
    <property type="protein sequence ID" value="UTC28523.1"/>
    <property type="molecule type" value="Genomic_DNA"/>
</dbReference>
<sequence length="86" mass="9122">MTACVPVDAALAAGLLVGIVLAFTFVVAALLAHASALRRRIVRLEQAVRTIRVVARHRGDEVLATSVEGLLRAAELDIDVEPVPAR</sequence>
<dbReference type="Proteomes" id="UP001055634">
    <property type="component" value="Segment"/>
</dbReference>
<organism evidence="2 3">
    <name type="scientific">Brevundimonas phage vB_BpoS-Gurke</name>
    <dbReference type="NCBI Taxonomy" id="2948599"/>
    <lineage>
        <taxon>Viruses</taxon>
        <taxon>Duplodnaviria</taxon>
        <taxon>Heunggongvirae</taxon>
        <taxon>Uroviricota</taxon>
        <taxon>Caudoviricetes</taxon>
        <taxon>Jeanschmidtviridae</taxon>
        <taxon>Kikimoravirus</taxon>
        <taxon>Kikimoravirus gurke</taxon>
    </lineage>
</organism>
<protein>
    <submittedName>
        <fullName evidence="2">Uncharacterized protein</fullName>
    </submittedName>
</protein>
<keyword evidence="3" id="KW-1185">Reference proteome</keyword>
<keyword evidence="1" id="KW-0812">Transmembrane</keyword>
<evidence type="ECO:0000256" key="1">
    <source>
        <dbReference type="SAM" id="Phobius"/>
    </source>
</evidence>
<reference evidence="2" key="1">
    <citation type="submission" date="2022-04" db="EMBL/GenBank/DDBJ databases">
        <authorList>
            <person name="Friedrich I."/>
            <person name="Schneider D."/>
            <person name="Poehlein A."/>
            <person name="Hertel R."/>
            <person name="Daniel R."/>
        </authorList>
    </citation>
    <scope>NUCLEOTIDE SEQUENCE</scope>
</reference>
<evidence type="ECO:0000313" key="3">
    <source>
        <dbReference type="Proteomes" id="UP001055634"/>
    </source>
</evidence>
<keyword evidence="1" id="KW-1133">Transmembrane helix</keyword>
<keyword evidence="1" id="KW-0472">Membrane</keyword>
<accession>A0A9E7N2G0</accession>
<feature type="transmembrane region" description="Helical" evidence="1">
    <location>
        <begin position="12"/>
        <end position="34"/>
    </location>
</feature>
<evidence type="ECO:0000313" key="2">
    <source>
        <dbReference type="EMBL" id="UTC28523.1"/>
    </source>
</evidence>